<dbReference type="SMART" id="SM00387">
    <property type="entry name" value="HATPase_c"/>
    <property type="match status" value="1"/>
</dbReference>
<dbReference type="Gene3D" id="3.30.565.10">
    <property type="entry name" value="Histidine kinase-like ATPase, C-terminal domain"/>
    <property type="match status" value="1"/>
</dbReference>
<dbReference type="GO" id="GO:0000155">
    <property type="term" value="F:phosphorelay sensor kinase activity"/>
    <property type="evidence" value="ECO:0007669"/>
    <property type="project" value="InterPro"/>
</dbReference>
<reference evidence="10" key="2">
    <citation type="submission" date="2022-06" db="EMBL/GenBank/DDBJ databases">
        <title>Thermospira aquatica gen. nov., sp. nov.</title>
        <authorList>
            <person name="Ben Ali Gam Z."/>
            <person name="Labat M."/>
        </authorList>
    </citation>
    <scope>NUCLEOTIDE SEQUENCE</scope>
    <source>
        <strain evidence="10">F1F22</strain>
    </source>
</reference>
<dbReference type="GO" id="GO:0005524">
    <property type="term" value="F:ATP binding"/>
    <property type="evidence" value="ECO:0007669"/>
    <property type="project" value="UniProtKB-KW"/>
</dbReference>
<dbReference type="RefSeq" id="WP_271435092.1">
    <property type="nucleotide sequence ID" value="NZ_CP073355.1"/>
</dbReference>
<dbReference type="Proteomes" id="UP001056539">
    <property type="component" value="Chromosome"/>
</dbReference>
<evidence type="ECO:0000256" key="3">
    <source>
        <dbReference type="ARBA" id="ARBA00022553"/>
    </source>
</evidence>
<keyword evidence="3" id="KW-0597">Phosphoprotein</keyword>
<dbReference type="InterPro" id="IPR003661">
    <property type="entry name" value="HisK_dim/P_dom"/>
</dbReference>
<dbReference type="SUPFAM" id="SSF55874">
    <property type="entry name" value="ATPase domain of HSP90 chaperone/DNA topoisomerase II/histidine kinase"/>
    <property type="match status" value="1"/>
</dbReference>
<evidence type="ECO:0000313" key="10">
    <source>
        <dbReference type="EMBL" id="URA09960.1"/>
    </source>
</evidence>
<dbReference type="PRINTS" id="PR00344">
    <property type="entry name" value="BCTRLSENSOR"/>
</dbReference>
<sequence>MLEKDRFFEKVIDRIDHLDRNGLKNLIENLQQKQRVLQLVFEALDEGIIITAEDRVVTMNNVARIILGYKSRQYGNFQEMDKYIANWGLWNILKFLHGEEDIRKEFTIHQQQEPKYYLVEKRTIEDNLVLYKLVDQTEKKKLQFQLKNIESVAALNTLASGIAHEIKNPLTAIDLHTQLIQRAVQKNLVCLDESILQYIKTISHETKRLNQILNDFLLAARPRQLKLSFEDINSFVQELLLLVKPELEEKNIALREEYQNIPKNFIDKDYLKQAILNLIKNAMDAMEKSSLKILTVRTWYDNGRDSTAIEIADTGCGISPDQIQKIFEPYYTTKEYGTGLGLTITYKIIKEHQGEIQIQSKPGEGTSFTVYIPIHKGHKLLDRPL</sequence>
<dbReference type="InterPro" id="IPR003594">
    <property type="entry name" value="HATPase_dom"/>
</dbReference>
<proteinExistence type="predicted"/>
<protein>
    <recommendedName>
        <fullName evidence="2">histidine kinase</fullName>
        <ecNumber evidence="2">2.7.13.3</ecNumber>
    </recommendedName>
</protein>
<dbReference type="PANTHER" id="PTHR43065:SF10">
    <property type="entry name" value="PEROXIDE STRESS-ACTIVATED HISTIDINE KINASE MAK3"/>
    <property type="match status" value="1"/>
</dbReference>
<evidence type="ECO:0000256" key="4">
    <source>
        <dbReference type="ARBA" id="ARBA00022679"/>
    </source>
</evidence>
<keyword evidence="5" id="KW-0547">Nucleotide-binding</keyword>
<dbReference type="EC" id="2.7.13.3" evidence="2"/>
<dbReference type="Gene3D" id="1.10.287.130">
    <property type="match status" value="1"/>
</dbReference>
<accession>A0AAX3BCR9</accession>
<evidence type="ECO:0000256" key="8">
    <source>
        <dbReference type="ARBA" id="ARBA00023012"/>
    </source>
</evidence>
<reference evidence="10" key="1">
    <citation type="submission" date="2021-04" db="EMBL/GenBank/DDBJ databases">
        <authorList>
            <person name="Postec A."/>
        </authorList>
    </citation>
    <scope>NUCLEOTIDE SEQUENCE</scope>
    <source>
        <strain evidence="10">F1F22</strain>
    </source>
</reference>
<feature type="domain" description="Histidine kinase" evidence="9">
    <location>
        <begin position="161"/>
        <end position="376"/>
    </location>
</feature>
<dbReference type="InterPro" id="IPR036890">
    <property type="entry name" value="HATPase_C_sf"/>
</dbReference>
<dbReference type="Pfam" id="PF00512">
    <property type="entry name" value="HisKA"/>
    <property type="match status" value="1"/>
</dbReference>
<dbReference type="InterPro" id="IPR004358">
    <property type="entry name" value="Sig_transdc_His_kin-like_C"/>
</dbReference>
<evidence type="ECO:0000256" key="7">
    <source>
        <dbReference type="ARBA" id="ARBA00022840"/>
    </source>
</evidence>
<evidence type="ECO:0000256" key="5">
    <source>
        <dbReference type="ARBA" id="ARBA00022741"/>
    </source>
</evidence>
<name>A0AAX3BCR9_9SPIR</name>
<dbReference type="PANTHER" id="PTHR43065">
    <property type="entry name" value="SENSOR HISTIDINE KINASE"/>
    <property type="match status" value="1"/>
</dbReference>
<dbReference type="CDD" id="cd00082">
    <property type="entry name" value="HisKA"/>
    <property type="match status" value="1"/>
</dbReference>
<evidence type="ECO:0000256" key="2">
    <source>
        <dbReference type="ARBA" id="ARBA00012438"/>
    </source>
</evidence>
<evidence type="ECO:0000259" key="9">
    <source>
        <dbReference type="PROSITE" id="PS50109"/>
    </source>
</evidence>
<evidence type="ECO:0000256" key="1">
    <source>
        <dbReference type="ARBA" id="ARBA00000085"/>
    </source>
</evidence>
<dbReference type="InterPro" id="IPR005467">
    <property type="entry name" value="His_kinase_dom"/>
</dbReference>
<dbReference type="KEGG" id="taqu:KDW03_10840"/>
<dbReference type="InterPro" id="IPR036097">
    <property type="entry name" value="HisK_dim/P_sf"/>
</dbReference>
<dbReference type="SMART" id="SM00388">
    <property type="entry name" value="HisKA"/>
    <property type="match status" value="1"/>
</dbReference>
<dbReference type="SUPFAM" id="SSF47384">
    <property type="entry name" value="Homodimeric domain of signal transducing histidine kinase"/>
    <property type="match status" value="1"/>
</dbReference>
<keyword evidence="11" id="KW-1185">Reference proteome</keyword>
<dbReference type="PROSITE" id="PS50109">
    <property type="entry name" value="HIS_KIN"/>
    <property type="match status" value="1"/>
</dbReference>
<keyword evidence="8" id="KW-0902">Two-component regulatory system</keyword>
<comment type="catalytic activity">
    <reaction evidence="1">
        <text>ATP + protein L-histidine = ADP + protein N-phospho-L-histidine.</text>
        <dbReference type="EC" id="2.7.13.3"/>
    </reaction>
</comment>
<keyword evidence="6" id="KW-0418">Kinase</keyword>
<evidence type="ECO:0000313" key="11">
    <source>
        <dbReference type="Proteomes" id="UP001056539"/>
    </source>
</evidence>
<keyword evidence="7 10" id="KW-0067">ATP-binding</keyword>
<evidence type="ECO:0000256" key="6">
    <source>
        <dbReference type="ARBA" id="ARBA00022777"/>
    </source>
</evidence>
<dbReference type="AlphaFoldDB" id="A0AAX3BCR9"/>
<gene>
    <name evidence="10" type="ORF">KDW03_10840</name>
</gene>
<dbReference type="Pfam" id="PF02518">
    <property type="entry name" value="HATPase_c"/>
    <property type="match status" value="1"/>
</dbReference>
<dbReference type="EMBL" id="CP073355">
    <property type="protein sequence ID" value="URA09960.1"/>
    <property type="molecule type" value="Genomic_DNA"/>
</dbReference>
<keyword evidence="4" id="KW-0808">Transferase</keyword>
<organism evidence="10 11">
    <name type="scientific">Thermospira aquatica</name>
    <dbReference type="NCBI Taxonomy" id="2828656"/>
    <lineage>
        <taxon>Bacteria</taxon>
        <taxon>Pseudomonadati</taxon>
        <taxon>Spirochaetota</taxon>
        <taxon>Spirochaetia</taxon>
        <taxon>Brevinematales</taxon>
        <taxon>Thermospiraceae</taxon>
        <taxon>Thermospira</taxon>
    </lineage>
</organism>